<dbReference type="Gene3D" id="2.30.30.40">
    <property type="entry name" value="SH3 Domains"/>
    <property type="match status" value="1"/>
</dbReference>
<dbReference type="SMART" id="SM00326">
    <property type="entry name" value="SH3"/>
    <property type="match status" value="1"/>
</dbReference>
<dbReference type="SUPFAM" id="SSF64268">
    <property type="entry name" value="PX domain"/>
    <property type="match status" value="1"/>
</dbReference>
<dbReference type="InterPro" id="IPR019497">
    <property type="entry name" value="Sorting_nexin_WASP-bd-dom"/>
</dbReference>
<dbReference type="GO" id="GO:0005886">
    <property type="term" value="C:plasma membrane"/>
    <property type="evidence" value="ECO:0007669"/>
    <property type="project" value="TreeGrafter"/>
</dbReference>
<feature type="domain" description="SH3" evidence="7">
    <location>
        <begin position="1"/>
        <end position="63"/>
    </location>
</feature>
<organism evidence="9">
    <name type="scientific">Hydra vulgaris</name>
    <name type="common">Hydra</name>
    <name type="synonym">Hydra attenuata</name>
    <dbReference type="NCBI Taxonomy" id="6087"/>
    <lineage>
        <taxon>Eukaryota</taxon>
        <taxon>Metazoa</taxon>
        <taxon>Cnidaria</taxon>
        <taxon>Hydrozoa</taxon>
        <taxon>Hydroidolina</taxon>
        <taxon>Anthoathecata</taxon>
        <taxon>Aplanulata</taxon>
        <taxon>Hydridae</taxon>
        <taxon>Hydra</taxon>
    </lineage>
</organism>
<dbReference type="CDD" id="cd07626">
    <property type="entry name" value="BAR_SNX9_like"/>
    <property type="match status" value="1"/>
</dbReference>
<dbReference type="GO" id="GO:0035091">
    <property type="term" value="F:phosphatidylinositol binding"/>
    <property type="evidence" value="ECO:0007669"/>
    <property type="project" value="InterPro"/>
</dbReference>
<dbReference type="GO" id="GO:0006897">
    <property type="term" value="P:endocytosis"/>
    <property type="evidence" value="ECO:0007669"/>
    <property type="project" value="TreeGrafter"/>
</dbReference>
<dbReference type="Pfam" id="PF10456">
    <property type="entry name" value="BAR_3_WASP_bdg"/>
    <property type="match status" value="1"/>
</dbReference>
<name>T2M939_HYDVU</name>
<gene>
    <name evidence="9" type="primary">SNX33</name>
</gene>
<dbReference type="GO" id="GO:0030659">
    <property type="term" value="C:cytoplasmic vesicle membrane"/>
    <property type="evidence" value="ECO:0007669"/>
    <property type="project" value="UniProtKB-SubCell"/>
</dbReference>
<evidence type="ECO:0000313" key="9">
    <source>
        <dbReference type="EMBL" id="CDG68445.1"/>
    </source>
</evidence>
<feature type="domain" description="PX" evidence="8">
    <location>
        <begin position="184"/>
        <end position="293"/>
    </location>
</feature>
<keyword evidence="5" id="KW-0968">Cytoplasmic vesicle</keyword>
<dbReference type="Gene3D" id="1.20.1270.60">
    <property type="entry name" value="Arfaptin homology (AH) domain/BAR domain"/>
    <property type="match status" value="1"/>
</dbReference>
<evidence type="ECO:0000256" key="6">
    <source>
        <dbReference type="PROSITE-ProRule" id="PRU00192"/>
    </source>
</evidence>
<dbReference type="AlphaFoldDB" id="T2M939"/>
<dbReference type="PROSITE" id="PS50002">
    <property type="entry name" value="SH3"/>
    <property type="match status" value="1"/>
</dbReference>
<dbReference type="Gene3D" id="3.30.1520.10">
    <property type="entry name" value="Phox-like domain"/>
    <property type="match status" value="1"/>
</dbReference>
<keyword evidence="4" id="KW-0472">Membrane</keyword>
<dbReference type="Pfam" id="PF00787">
    <property type="entry name" value="PX"/>
    <property type="match status" value="1"/>
</dbReference>
<comment type="similarity">
    <text evidence="2">Belongs to the sorting nexin family.</text>
</comment>
<dbReference type="InterPro" id="IPR001683">
    <property type="entry name" value="PX_dom"/>
</dbReference>
<protein>
    <submittedName>
        <fullName evidence="9">Sorting nexin-33</fullName>
    </submittedName>
</protein>
<evidence type="ECO:0000256" key="5">
    <source>
        <dbReference type="ARBA" id="ARBA00023329"/>
    </source>
</evidence>
<dbReference type="PANTHER" id="PTHR45827:SF1">
    <property type="entry name" value="SORTING NEXIN"/>
    <property type="match status" value="1"/>
</dbReference>
<dbReference type="SMART" id="SM00312">
    <property type="entry name" value="PX"/>
    <property type="match status" value="1"/>
</dbReference>
<dbReference type="InterPro" id="IPR036871">
    <property type="entry name" value="PX_dom_sf"/>
</dbReference>
<dbReference type="EMBL" id="HAAD01002213">
    <property type="protein sequence ID" value="CDG68445.1"/>
    <property type="molecule type" value="mRNA"/>
</dbReference>
<dbReference type="InterPro" id="IPR001452">
    <property type="entry name" value="SH3_domain"/>
</dbReference>
<dbReference type="OMA" id="MDDSTMQ"/>
<dbReference type="InterPro" id="IPR036028">
    <property type="entry name" value="SH3-like_dom_sf"/>
</dbReference>
<evidence type="ECO:0000256" key="4">
    <source>
        <dbReference type="ARBA" id="ARBA00023136"/>
    </source>
</evidence>
<dbReference type="PANTHER" id="PTHR45827">
    <property type="entry name" value="SORTING NEXIN"/>
    <property type="match status" value="1"/>
</dbReference>
<accession>T2M939</accession>
<evidence type="ECO:0000256" key="1">
    <source>
        <dbReference type="ARBA" id="ARBA00004156"/>
    </source>
</evidence>
<dbReference type="FunFam" id="3.30.1520.10:FF:000004">
    <property type="entry name" value="Sorting nexin"/>
    <property type="match status" value="1"/>
</dbReference>
<dbReference type="GO" id="GO:0097320">
    <property type="term" value="P:plasma membrane tubulation"/>
    <property type="evidence" value="ECO:0007669"/>
    <property type="project" value="TreeGrafter"/>
</dbReference>
<comment type="subcellular location">
    <subcellularLocation>
        <location evidence="1">Cytoplasmic vesicle membrane</location>
    </subcellularLocation>
</comment>
<evidence type="ECO:0000259" key="8">
    <source>
        <dbReference type="PROSITE" id="PS50195"/>
    </source>
</evidence>
<proteinExistence type="evidence at transcript level"/>
<dbReference type="SUPFAM" id="SSF50044">
    <property type="entry name" value="SH3-domain"/>
    <property type="match status" value="1"/>
</dbReference>
<evidence type="ECO:0000256" key="2">
    <source>
        <dbReference type="ARBA" id="ARBA00010883"/>
    </source>
</evidence>
<dbReference type="InterPro" id="IPR027267">
    <property type="entry name" value="AH/BAR_dom_sf"/>
</dbReference>
<keyword evidence="3 6" id="KW-0728">SH3 domain</keyword>
<dbReference type="PROSITE" id="PS50195">
    <property type="entry name" value="PX"/>
    <property type="match status" value="1"/>
</dbReference>
<evidence type="ECO:0000259" key="7">
    <source>
        <dbReference type="PROSITE" id="PS50002"/>
    </source>
</evidence>
<evidence type="ECO:0000256" key="3">
    <source>
        <dbReference type="ARBA" id="ARBA00022443"/>
    </source>
</evidence>
<dbReference type="Pfam" id="PF14604">
    <property type="entry name" value="SH3_9"/>
    <property type="match status" value="1"/>
</dbReference>
<reference evidence="9" key="1">
    <citation type="journal article" date="2013" name="Genome Biol. Evol.">
        <title>Punctuated emergences of genetic and phenotypic innovations in eumetazoan, bilaterian, euteleostome, and hominidae ancestors.</title>
        <authorList>
            <person name="Wenger Y."/>
            <person name="Galliot B."/>
        </authorList>
    </citation>
    <scope>NUCLEOTIDE SEQUENCE</scope>
    <source>
        <tissue evidence="9">Whole animals</tissue>
    </source>
</reference>
<dbReference type="GO" id="GO:0016197">
    <property type="term" value="P:endosomal transport"/>
    <property type="evidence" value="ECO:0007669"/>
    <property type="project" value="TreeGrafter"/>
</dbReference>
<sequence>MASLQARVLYDFDGDPKNGELIIRAGDILSVARQDVGDGWWEGSLNGGAHGLFPAAYVELCEEDDVPNFPPPLPPQIETTNGTTYNQLKLDGGIKIDWDDDHSSTSDTVSQDVDFGSNLSSRTNTISKTGTVRKSINRFSNFVKSGGEDFLLGKLPETNISKYDHLVTEEGPDGITWQPIPVPFTIKVNEAEKKSKFKGMKSYITYSVQPSNKAVAVQHRFKHFDWLHERLMIKFPCISIPPLPEKQLTGRYSEDLVLKRRYLLEKWMRRVSRHPVLAQSRIFEHFISTCSETREKEWKDGKRKAEVDKVIGANFFFTISAPPLNVAPHKVEAEVEVFKEFVKNMDDSTRKMIEIGESDWDKVSRAHRDQYKKFSSGIKALGTAFATENAPYSLALTQAMDHTAQQYNDIGDLCADQPKKDMLHVLEVLREYTGLLSTYPEIINVHKGAFAKVKECQKLQEEEKLKYAEVANVSQRMDTITCAMFAEIQHFHRERCRDFKEMMNNYLTEQVRFHQQIISKIQSSIAMFDHVPE</sequence>
<dbReference type="OrthoDB" id="10254720at2759"/>